<reference evidence="2" key="1">
    <citation type="journal article" date="2023" name="Mol. Phylogenet. Evol.">
        <title>Genome-scale phylogeny and comparative genomics of the fungal order Sordariales.</title>
        <authorList>
            <person name="Hensen N."/>
            <person name="Bonometti L."/>
            <person name="Westerberg I."/>
            <person name="Brannstrom I.O."/>
            <person name="Guillou S."/>
            <person name="Cros-Aarteil S."/>
            <person name="Calhoun S."/>
            <person name="Haridas S."/>
            <person name="Kuo A."/>
            <person name="Mondo S."/>
            <person name="Pangilinan J."/>
            <person name="Riley R."/>
            <person name="LaButti K."/>
            <person name="Andreopoulos B."/>
            <person name="Lipzen A."/>
            <person name="Chen C."/>
            <person name="Yan M."/>
            <person name="Daum C."/>
            <person name="Ng V."/>
            <person name="Clum A."/>
            <person name="Steindorff A."/>
            <person name="Ohm R.A."/>
            <person name="Martin F."/>
            <person name="Silar P."/>
            <person name="Natvig D.O."/>
            <person name="Lalanne C."/>
            <person name="Gautier V."/>
            <person name="Ament-Velasquez S.L."/>
            <person name="Kruys A."/>
            <person name="Hutchinson M.I."/>
            <person name="Powell A.J."/>
            <person name="Barry K."/>
            <person name="Miller A.N."/>
            <person name="Grigoriev I.V."/>
            <person name="Debuchy R."/>
            <person name="Gladieux P."/>
            <person name="Hiltunen Thoren M."/>
            <person name="Johannesson H."/>
        </authorList>
    </citation>
    <scope>NUCLEOTIDE SEQUENCE</scope>
    <source>
        <strain evidence="2">CBS 118394</strain>
    </source>
</reference>
<organism evidence="2 3">
    <name type="scientific">Apodospora peruviana</name>
    <dbReference type="NCBI Taxonomy" id="516989"/>
    <lineage>
        <taxon>Eukaryota</taxon>
        <taxon>Fungi</taxon>
        <taxon>Dikarya</taxon>
        <taxon>Ascomycota</taxon>
        <taxon>Pezizomycotina</taxon>
        <taxon>Sordariomycetes</taxon>
        <taxon>Sordariomycetidae</taxon>
        <taxon>Sordariales</taxon>
        <taxon>Lasiosphaeriaceae</taxon>
        <taxon>Apodospora</taxon>
    </lineage>
</organism>
<dbReference type="PANTHER" id="PTHR47582:SF1">
    <property type="entry name" value="P450, PUTATIVE (EUROFUNG)-RELATED"/>
    <property type="match status" value="1"/>
</dbReference>
<keyword evidence="1" id="KW-0472">Membrane</keyword>
<keyword evidence="1" id="KW-0812">Transmembrane</keyword>
<dbReference type="Proteomes" id="UP001283341">
    <property type="component" value="Unassembled WGS sequence"/>
</dbReference>
<sequence length="147" mass="16013">MANRQAAEGYIGLVEPGITAIKGLIPVIWLQSKTSPIQFLLVCAVTFIISFLFTSIKPPHESAEPPLIKPGFPVVGHIWGLLRKQVIYFIMAALLLGFEIVGLDADKLRMGDSKRGETAKALPGLAGGPVVIRRRQGSEEVTWKFSC</sequence>
<comment type="caution">
    <text evidence="2">The sequence shown here is derived from an EMBL/GenBank/DDBJ whole genome shotgun (WGS) entry which is preliminary data.</text>
</comment>
<dbReference type="PANTHER" id="PTHR47582">
    <property type="entry name" value="P450, PUTATIVE (EUROFUNG)-RELATED"/>
    <property type="match status" value="1"/>
</dbReference>
<dbReference type="EMBL" id="JAUEDM010000008">
    <property type="protein sequence ID" value="KAK3313226.1"/>
    <property type="molecule type" value="Genomic_DNA"/>
</dbReference>
<keyword evidence="1" id="KW-1133">Transmembrane helix</keyword>
<proteinExistence type="predicted"/>
<protein>
    <submittedName>
        <fullName evidence="2">Uncharacterized protein</fullName>
    </submittedName>
</protein>
<evidence type="ECO:0000313" key="3">
    <source>
        <dbReference type="Proteomes" id="UP001283341"/>
    </source>
</evidence>
<accession>A0AAE0HUZ6</accession>
<feature type="transmembrane region" description="Helical" evidence="1">
    <location>
        <begin position="39"/>
        <end position="56"/>
    </location>
</feature>
<dbReference type="AlphaFoldDB" id="A0AAE0HUZ6"/>
<reference evidence="2" key="2">
    <citation type="submission" date="2023-06" db="EMBL/GenBank/DDBJ databases">
        <authorList>
            <consortium name="Lawrence Berkeley National Laboratory"/>
            <person name="Haridas S."/>
            <person name="Hensen N."/>
            <person name="Bonometti L."/>
            <person name="Westerberg I."/>
            <person name="Brannstrom I.O."/>
            <person name="Guillou S."/>
            <person name="Cros-Aarteil S."/>
            <person name="Calhoun S."/>
            <person name="Kuo A."/>
            <person name="Mondo S."/>
            <person name="Pangilinan J."/>
            <person name="Riley R."/>
            <person name="Labutti K."/>
            <person name="Andreopoulos B."/>
            <person name="Lipzen A."/>
            <person name="Chen C."/>
            <person name="Yanf M."/>
            <person name="Daum C."/>
            <person name="Ng V."/>
            <person name="Clum A."/>
            <person name="Steindorff A."/>
            <person name="Ohm R."/>
            <person name="Martin F."/>
            <person name="Silar P."/>
            <person name="Natvig D."/>
            <person name="Lalanne C."/>
            <person name="Gautier V."/>
            <person name="Ament-Velasquez S.L."/>
            <person name="Kruys A."/>
            <person name="Hutchinson M.I."/>
            <person name="Powell A.J."/>
            <person name="Barry K."/>
            <person name="Miller A.N."/>
            <person name="Grigoriev I.V."/>
            <person name="Debuchy R."/>
            <person name="Gladieux P."/>
            <person name="Thoren M.H."/>
            <person name="Johannesson H."/>
        </authorList>
    </citation>
    <scope>NUCLEOTIDE SEQUENCE</scope>
    <source>
        <strain evidence="2">CBS 118394</strain>
    </source>
</reference>
<keyword evidence="3" id="KW-1185">Reference proteome</keyword>
<evidence type="ECO:0000256" key="1">
    <source>
        <dbReference type="SAM" id="Phobius"/>
    </source>
</evidence>
<dbReference type="InterPro" id="IPR053007">
    <property type="entry name" value="CYP450_monoxygenase_sec-met"/>
</dbReference>
<feature type="transmembrane region" description="Helical" evidence="1">
    <location>
        <begin position="86"/>
        <end position="105"/>
    </location>
</feature>
<evidence type="ECO:0000313" key="2">
    <source>
        <dbReference type="EMBL" id="KAK3313226.1"/>
    </source>
</evidence>
<gene>
    <name evidence="2" type="ORF">B0H66DRAFT_608274</name>
</gene>
<name>A0AAE0HUZ6_9PEZI</name>